<evidence type="ECO:0000313" key="2">
    <source>
        <dbReference type="EMBL" id="CAA7055057.1"/>
    </source>
</evidence>
<proteinExistence type="predicted"/>
<evidence type="ECO:0000256" key="1">
    <source>
        <dbReference type="SAM" id="Phobius"/>
    </source>
</evidence>
<dbReference type="InterPro" id="IPR004158">
    <property type="entry name" value="DUF247_pln"/>
</dbReference>
<name>A0A6D2KPQ5_9BRAS</name>
<protein>
    <submittedName>
        <fullName evidence="2">Uncharacterized protein</fullName>
    </submittedName>
</protein>
<organism evidence="2 3">
    <name type="scientific">Microthlaspi erraticum</name>
    <dbReference type="NCBI Taxonomy" id="1685480"/>
    <lineage>
        <taxon>Eukaryota</taxon>
        <taxon>Viridiplantae</taxon>
        <taxon>Streptophyta</taxon>
        <taxon>Embryophyta</taxon>
        <taxon>Tracheophyta</taxon>
        <taxon>Spermatophyta</taxon>
        <taxon>Magnoliopsida</taxon>
        <taxon>eudicotyledons</taxon>
        <taxon>Gunneridae</taxon>
        <taxon>Pentapetalae</taxon>
        <taxon>rosids</taxon>
        <taxon>malvids</taxon>
        <taxon>Brassicales</taxon>
        <taxon>Brassicaceae</taxon>
        <taxon>Coluteocarpeae</taxon>
        <taxon>Microthlaspi</taxon>
    </lineage>
</organism>
<accession>A0A6D2KPQ5</accession>
<reference evidence="2" key="1">
    <citation type="submission" date="2020-01" db="EMBL/GenBank/DDBJ databases">
        <authorList>
            <person name="Mishra B."/>
        </authorList>
    </citation>
    <scope>NUCLEOTIDE SEQUENCE [LARGE SCALE GENOMIC DNA]</scope>
</reference>
<dbReference type="OrthoDB" id="591587at2759"/>
<dbReference type="AlphaFoldDB" id="A0A6D2KPQ5"/>
<keyword evidence="1" id="KW-1133">Transmembrane helix</keyword>
<gene>
    <name evidence="2" type="ORF">MERR_LOCUS42293</name>
</gene>
<dbReference type="EMBL" id="CACVBM020001606">
    <property type="protein sequence ID" value="CAA7055057.1"/>
    <property type="molecule type" value="Genomic_DNA"/>
</dbReference>
<dbReference type="Proteomes" id="UP000467841">
    <property type="component" value="Unassembled WGS sequence"/>
</dbReference>
<keyword evidence="1" id="KW-0812">Transmembrane</keyword>
<dbReference type="PANTHER" id="PTHR31170:SF9">
    <property type="entry name" value="PROTEIN, PUTATIVE (DUF247)-RELATED"/>
    <property type="match status" value="1"/>
</dbReference>
<feature type="transmembrane region" description="Helical" evidence="1">
    <location>
        <begin position="78"/>
        <end position="98"/>
    </location>
</feature>
<dbReference type="PANTHER" id="PTHR31170">
    <property type="entry name" value="BNAC04G53230D PROTEIN"/>
    <property type="match status" value="1"/>
</dbReference>
<sequence length="106" mass="11504">MKVCCSSTGVLTHSMGSPSLVVEMVNKLTVGLNISATSQYHSIAMNLTAHYKSRRKRCWATLNKVYFSDMLTGTASTAAILLLFLTLVGTVASVLQAYKSFNPTRP</sequence>
<keyword evidence="1" id="KW-0472">Membrane</keyword>
<evidence type="ECO:0000313" key="3">
    <source>
        <dbReference type="Proteomes" id="UP000467841"/>
    </source>
</evidence>
<keyword evidence="3" id="KW-1185">Reference proteome</keyword>
<dbReference type="Pfam" id="PF03140">
    <property type="entry name" value="DUF247"/>
    <property type="match status" value="1"/>
</dbReference>
<comment type="caution">
    <text evidence="2">The sequence shown here is derived from an EMBL/GenBank/DDBJ whole genome shotgun (WGS) entry which is preliminary data.</text>
</comment>